<keyword evidence="1" id="KW-0732">Signal</keyword>
<evidence type="ECO:0000256" key="1">
    <source>
        <dbReference type="SAM" id="SignalP"/>
    </source>
</evidence>
<accession>A0A2Z3YZ76</accession>
<dbReference type="KEGG" id="cpre:Csp1_26440"/>
<organism evidence="2 3">
    <name type="scientific">Corynebacterium provencense</name>
    <dbReference type="NCBI Taxonomy" id="1737425"/>
    <lineage>
        <taxon>Bacteria</taxon>
        <taxon>Bacillati</taxon>
        <taxon>Actinomycetota</taxon>
        <taxon>Actinomycetes</taxon>
        <taxon>Mycobacteriales</taxon>
        <taxon>Corynebacteriaceae</taxon>
        <taxon>Corynebacterium</taxon>
    </lineage>
</organism>
<dbReference type="AlphaFoldDB" id="A0A2Z3YZ76"/>
<dbReference type="InterPro" id="IPR015943">
    <property type="entry name" value="WD40/YVTN_repeat-like_dom_sf"/>
</dbReference>
<protein>
    <recommendedName>
        <fullName evidence="4">Lipoprotein</fullName>
    </recommendedName>
</protein>
<keyword evidence="3" id="KW-1185">Reference proteome</keyword>
<reference evidence="3" key="1">
    <citation type="submission" date="2017-11" db="EMBL/GenBank/DDBJ databases">
        <title>Otitis media/interna in a cat caused by the recently described species Corynebacterium provencense.</title>
        <authorList>
            <person name="Kittl S."/>
            <person name="Brodard I."/>
            <person name="Rychener L."/>
            <person name="Jores J."/>
            <person name="Roosje P."/>
            <person name="Gobeli Brawand S."/>
        </authorList>
    </citation>
    <scope>NUCLEOTIDE SEQUENCE [LARGE SCALE GENOMIC DNA]</scope>
    <source>
        <strain evidence="3">17KM38</strain>
    </source>
</reference>
<dbReference type="STRING" id="1737425.GCA_900049755_01670"/>
<sequence length="458" mass="48677">MKMLTHRRSLTAVSASLATVTALILGSCSSSSSDDDGSSEFDVANGIETTFEFPNVPTVKDTPEGGGLETEDQAVGQIGDELNTPSVGKVTPIDPTWMITNESLDNESVYDAIDPATGKIMTRITTGHAIWEDIVHVFSTDNADAPQAVAFEKWSPRGSRGESDFTVSTYSGNLLEPAEVNLPRHVRFHSRAGSHTLAGGGKYLVSWDDQLVGVRVVDLESGKLTGELQVVGCGPYTWPVGEKIYSVCENSRELLELTIDDSGQITETGRQKVLPDDFTASRHASFASGTKQGFLINEAGDAYVFDFADGLPTGEVAPVGNVGKEGGRFAAQDYGITPDGKRFFTTYTDSDIHPHSVNGGDTVSFRIFDAVTGDETRLVTTEDTRLDAIDSVAWNADGTLIYVLGTVPGTGDKEGQDITTLVGVDPVSGEVRSSVEVTGYGSRDGVSGLMAPEVQGVN</sequence>
<feature type="signal peptide" evidence="1">
    <location>
        <begin position="1"/>
        <end position="32"/>
    </location>
</feature>
<proteinExistence type="predicted"/>
<dbReference type="PROSITE" id="PS51257">
    <property type="entry name" value="PROKAR_LIPOPROTEIN"/>
    <property type="match status" value="1"/>
</dbReference>
<name>A0A2Z3YZ76_9CORY</name>
<dbReference type="EMBL" id="CP024988">
    <property type="protein sequence ID" value="AWT27387.1"/>
    <property type="molecule type" value="Genomic_DNA"/>
</dbReference>
<gene>
    <name evidence="2" type="ORF">Csp1_26440</name>
</gene>
<dbReference type="Proteomes" id="UP000247696">
    <property type="component" value="Chromosome"/>
</dbReference>
<dbReference type="Gene3D" id="2.130.10.10">
    <property type="entry name" value="YVTN repeat-like/Quinoprotein amine dehydrogenase"/>
    <property type="match status" value="1"/>
</dbReference>
<dbReference type="RefSeq" id="WP_162620284.1">
    <property type="nucleotide sequence ID" value="NZ_CP024988.1"/>
</dbReference>
<feature type="chain" id="PRO_5039324109" description="Lipoprotein" evidence="1">
    <location>
        <begin position="33"/>
        <end position="458"/>
    </location>
</feature>
<evidence type="ECO:0000313" key="3">
    <source>
        <dbReference type="Proteomes" id="UP000247696"/>
    </source>
</evidence>
<dbReference type="SUPFAM" id="SSF82171">
    <property type="entry name" value="DPP6 N-terminal domain-like"/>
    <property type="match status" value="1"/>
</dbReference>
<evidence type="ECO:0000313" key="2">
    <source>
        <dbReference type="EMBL" id="AWT27387.1"/>
    </source>
</evidence>
<evidence type="ECO:0008006" key="4">
    <source>
        <dbReference type="Google" id="ProtNLM"/>
    </source>
</evidence>